<evidence type="ECO:0000313" key="2">
    <source>
        <dbReference type="Proteomes" id="UP001160142"/>
    </source>
</evidence>
<dbReference type="Proteomes" id="UP001160142">
    <property type="component" value="Unassembled WGS sequence"/>
</dbReference>
<protein>
    <submittedName>
        <fullName evidence="1">Uncharacterized protein</fullName>
    </submittedName>
</protein>
<comment type="caution">
    <text evidence="1">The sequence shown here is derived from an EMBL/GenBank/DDBJ whole genome shotgun (WGS) entry which is preliminary data.</text>
</comment>
<dbReference type="RefSeq" id="WP_322133516.1">
    <property type="nucleotide sequence ID" value="NZ_CP085036.1"/>
</dbReference>
<evidence type="ECO:0000313" key="1">
    <source>
        <dbReference type="EMBL" id="MDH6181197.1"/>
    </source>
</evidence>
<sequence length="261" mass="28442">MTDLSLRLPNTRLKAVFHLGAKRAAALPLPARFAEPQLFADWEPEDGISSLFVDFPDGGLHAELRAGVLDSHFHTAAGEETDTSPWPEADSALLVTWGAVLLRDFQELIPDLLDDISEAAAWHEAGFDLYVCEVDEPVQLDLIEVEVQGELMTLPWLGAGVVSNDHIDGDGHRIALYWGHEGTEPDRAIAEAWLDSGTEEPVTRALPGVDWTEIGLPEAEVLEWLSGIYLNHHVIPAAEGTLLDAVLRRMGGLPDLPIGDA</sequence>
<accession>A0ABT6KQ12</accession>
<keyword evidence="2" id="KW-1185">Reference proteome</keyword>
<proteinExistence type="predicted"/>
<organism evidence="1 2">
    <name type="scientific">Antiquaquibacter oligotrophicus</name>
    <dbReference type="NCBI Taxonomy" id="2880260"/>
    <lineage>
        <taxon>Bacteria</taxon>
        <taxon>Bacillati</taxon>
        <taxon>Actinomycetota</taxon>
        <taxon>Actinomycetes</taxon>
        <taxon>Micrococcales</taxon>
        <taxon>Microbacteriaceae</taxon>
        <taxon>Antiquaquibacter</taxon>
    </lineage>
</organism>
<name>A0ABT6KQ12_9MICO</name>
<gene>
    <name evidence="1" type="ORF">M2152_001379</name>
</gene>
<dbReference type="EMBL" id="JARXVQ010000001">
    <property type="protein sequence ID" value="MDH6181197.1"/>
    <property type="molecule type" value="Genomic_DNA"/>
</dbReference>
<reference evidence="1 2" key="1">
    <citation type="submission" date="2023-04" db="EMBL/GenBank/DDBJ databases">
        <title>Genome Encyclopedia of Bacteria and Archaea VI: Functional Genomics of Type Strains.</title>
        <authorList>
            <person name="Whitman W."/>
        </authorList>
    </citation>
    <scope>NUCLEOTIDE SEQUENCE [LARGE SCALE GENOMIC DNA]</scope>
    <source>
        <strain evidence="1 2">SG_E_30_P1</strain>
    </source>
</reference>